<comment type="caution">
    <text evidence="3">The sequence shown here is derived from an EMBL/GenBank/DDBJ whole genome shotgun (WGS) entry which is preliminary data.</text>
</comment>
<dbReference type="GO" id="GO:0016746">
    <property type="term" value="F:acyltransferase activity"/>
    <property type="evidence" value="ECO:0007669"/>
    <property type="project" value="UniProtKB-KW"/>
</dbReference>
<dbReference type="CDD" id="cd04301">
    <property type="entry name" value="NAT_SF"/>
    <property type="match status" value="1"/>
</dbReference>
<evidence type="ECO:0000313" key="3">
    <source>
        <dbReference type="EMBL" id="MFC4872713.1"/>
    </source>
</evidence>
<dbReference type="RefSeq" id="WP_377065296.1">
    <property type="nucleotide sequence ID" value="NZ_JBHSJJ010000007.1"/>
</dbReference>
<reference evidence="4" key="1">
    <citation type="journal article" date="2019" name="Int. J. Syst. Evol. Microbiol.">
        <title>The Global Catalogue of Microorganisms (GCM) 10K type strain sequencing project: providing services to taxonomists for standard genome sequencing and annotation.</title>
        <authorList>
            <consortium name="The Broad Institute Genomics Platform"/>
            <consortium name="The Broad Institute Genome Sequencing Center for Infectious Disease"/>
            <person name="Wu L."/>
            <person name="Ma J."/>
        </authorList>
    </citation>
    <scope>NUCLEOTIDE SEQUENCE [LARGE SCALE GENOMIC DNA]</scope>
    <source>
        <strain evidence="4">CGMCC 4.7466</strain>
    </source>
</reference>
<gene>
    <name evidence="3" type="ORF">ACFPFU_13540</name>
</gene>
<dbReference type="InterPro" id="IPR050769">
    <property type="entry name" value="NAT_camello-type"/>
</dbReference>
<dbReference type="InterPro" id="IPR000182">
    <property type="entry name" value="GNAT_dom"/>
</dbReference>
<dbReference type="PANTHER" id="PTHR13947">
    <property type="entry name" value="GNAT FAMILY N-ACETYLTRANSFERASE"/>
    <property type="match status" value="1"/>
</dbReference>
<keyword evidence="3" id="KW-0012">Acyltransferase</keyword>
<evidence type="ECO:0000259" key="2">
    <source>
        <dbReference type="PROSITE" id="PS51186"/>
    </source>
</evidence>
<feature type="domain" description="N-acetyltransferase" evidence="2">
    <location>
        <begin position="4"/>
        <end position="153"/>
    </location>
</feature>
<dbReference type="InterPro" id="IPR016181">
    <property type="entry name" value="Acyl_CoA_acyltransferase"/>
</dbReference>
<proteinExistence type="predicted"/>
<dbReference type="PANTHER" id="PTHR13947:SF37">
    <property type="entry name" value="LD18367P"/>
    <property type="match status" value="1"/>
</dbReference>
<name>A0ABV9T263_9BACT</name>
<dbReference type="EMBL" id="JBHSJJ010000007">
    <property type="protein sequence ID" value="MFC4872713.1"/>
    <property type="molecule type" value="Genomic_DNA"/>
</dbReference>
<dbReference type="PROSITE" id="PS51186">
    <property type="entry name" value="GNAT"/>
    <property type="match status" value="1"/>
</dbReference>
<keyword evidence="1 3" id="KW-0808">Transferase</keyword>
<organism evidence="3 4">
    <name type="scientific">Negadavirga shengliensis</name>
    <dbReference type="NCBI Taxonomy" id="1389218"/>
    <lineage>
        <taxon>Bacteria</taxon>
        <taxon>Pseudomonadati</taxon>
        <taxon>Bacteroidota</taxon>
        <taxon>Cytophagia</taxon>
        <taxon>Cytophagales</taxon>
        <taxon>Cyclobacteriaceae</taxon>
        <taxon>Negadavirga</taxon>
    </lineage>
</organism>
<evidence type="ECO:0000313" key="4">
    <source>
        <dbReference type="Proteomes" id="UP001595818"/>
    </source>
</evidence>
<sequence length="153" mass="17264">METVKIRPFSAELAPFFLSINKQWIDQYFFMEPFDVEQLENPDRTILAEGGEILFAEWEDEIVGTVALKKMDESQYELIKMGVLPQAQGKNIGFLLGKAALELAKSKGAKKVVLYTNSILAPAVGLYRKMGFRAVPIEPGKYDRCDVKMEVVL</sequence>
<dbReference type="EC" id="2.3.-.-" evidence="3"/>
<dbReference type="Proteomes" id="UP001595818">
    <property type="component" value="Unassembled WGS sequence"/>
</dbReference>
<protein>
    <submittedName>
        <fullName evidence="3">GNAT family N-acetyltransferase</fullName>
        <ecNumber evidence="3">2.3.-.-</ecNumber>
    </submittedName>
</protein>
<dbReference type="Pfam" id="PF00583">
    <property type="entry name" value="Acetyltransf_1"/>
    <property type="match status" value="1"/>
</dbReference>
<accession>A0ABV9T263</accession>
<dbReference type="Gene3D" id="3.40.630.30">
    <property type="match status" value="1"/>
</dbReference>
<dbReference type="SUPFAM" id="SSF55729">
    <property type="entry name" value="Acyl-CoA N-acyltransferases (Nat)"/>
    <property type="match status" value="1"/>
</dbReference>
<keyword evidence="4" id="KW-1185">Reference proteome</keyword>
<evidence type="ECO:0000256" key="1">
    <source>
        <dbReference type="ARBA" id="ARBA00022679"/>
    </source>
</evidence>